<dbReference type="SMART" id="SM00287">
    <property type="entry name" value="SH3b"/>
    <property type="match status" value="1"/>
</dbReference>
<proteinExistence type="predicted"/>
<evidence type="ECO:0000259" key="1">
    <source>
        <dbReference type="SMART" id="SM00287"/>
    </source>
</evidence>
<dbReference type="Gene3D" id="2.30.30.40">
    <property type="entry name" value="SH3 Domains"/>
    <property type="match status" value="1"/>
</dbReference>
<keyword evidence="3" id="KW-1185">Reference proteome</keyword>
<evidence type="ECO:0000313" key="3">
    <source>
        <dbReference type="Proteomes" id="UP000199379"/>
    </source>
</evidence>
<evidence type="ECO:0000313" key="2">
    <source>
        <dbReference type="EMBL" id="SEJ99823.1"/>
    </source>
</evidence>
<dbReference type="RefSeq" id="WP_092369784.1">
    <property type="nucleotide sequence ID" value="NZ_BMGV01000011.1"/>
</dbReference>
<sequence length="205" mass="22180">MRFVFLSFAFMGWAFYELSGGADFQPRGVRDTAPVQIAEATDPQPAPPVVEPVRNVEPVLKPRAPKQAPERIARQVPPPDREEIVARLAQAGTGADLFATDTTQGLTLVSLEQGAASLRQFDDVETTADAAEPFVAPAPDIREVAGTRVNMRNGPGTNFPVISRVSLGDEVLVLSDPGNGWLRLRVLPEQQVGWISASLIRKKAD</sequence>
<gene>
    <name evidence="2" type="ORF">SAMN05444007_1114</name>
</gene>
<dbReference type="OrthoDB" id="7433551at2"/>
<dbReference type="Proteomes" id="UP000199379">
    <property type="component" value="Unassembled WGS sequence"/>
</dbReference>
<accession>A0A1H7DDE4</accession>
<dbReference type="InterPro" id="IPR003646">
    <property type="entry name" value="SH3-like_bac-type"/>
</dbReference>
<protein>
    <submittedName>
        <fullName evidence="2">SH3 domain-containing protein</fullName>
    </submittedName>
</protein>
<feature type="domain" description="SH3b" evidence="1">
    <location>
        <begin position="139"/>
        <end position="203"/>
    </location>
</feature>
<dbReference type="STRING" id="1227549.SAMN05444007_1114"/>
<dbReference type="EMBL" id="FNYD01000011">
    <property type="protein sequence ID" value="SEJ99823.1"/>
    <property type="molecule type" value="Genomic_DNA"/>
</dbReference>
<dbReference type="AlphaFoldDB" id="A0A1H7DDE4"/>
<organism evidence="2 3">
    <name type="scientific">Cribrihabitans marinus</name>
    <dbReference type="NCBI Taxonomy" id="1227549"/>
    <lineage>
        <taxon>Bacteria</taxon>
        <taxon>Pseudomonadati</taxon>
        <taxon>Pseudomonadota</taxon>
        <taxon>Alphaproteobacteria</taxon>
        <taxon>Rhodobacterales</taxon>
        <taxon>Paracoccaceae</taxon>
        <taxon>Cribrihabitans</taxon>
    </lineage>
</organism>
<dbReference type="Pfam" id="PF08239">
    <property type="entry name" value="SH3_3"/>
    <property type="match status" value="1"/>
</dbReference>
<name>A0A1H7DDE4_9RHOB</name>
<reference evidence="2 3" key="1">
    <citation type="submission" date="2016-10" db="EMBL/GenBank/DDBJ databases">
        <authorList>
            <person name="de Groot N.N."/>
        </authorList>
    </citation>
    <scope>NUCLEOTIDE SEQUENCE [LARGE SCALE GENOMIC DNA]</scope>
    <source>
        <strain evidence="2 3">DSM 29340</strain>
    </source>
</reference>